<protein>
    <submittedName>
        <fullName evidence="2">Uncharacterized protein</fullName>
    </submittedName>
</protein>
<name>A0A2P4NLC1_RHIID</name>
<feature type="chain" id="PRO_5015142956" evidence="1">
    <location>
        <begin position="26"/>
        <end position="671"/>
    </location>
</feature>
<evidence type="ECO:0000313" key="2">
    <source>
        <dbReference type="EMBL" id="POG53955.1"/>
    </source>
</evidence>
<dbReference type="InterPro" id="IPR052766">
    <property type="entry name" value="S41A_metabolite_peptidase"/>
</dbReference>
<dbReference type="InterPro" id="IPR029045">
    <property type="entry name" value="ClpP/crotonase-like_dom_sf"/>
</dbReference>
<keyword evidence="1" id="KW-0732">Signal</keyword>
<accession>A0A2P4NLC1</accession>
<dbReference type="PANTHER" id="PTHR37049:SF4">
    <property type="entry name" value="RHODANESE DOMAIN-CONTAINING PROTEIN"/>
    <property type="match status" value="1"/>
</dbReference>
<dbReference type="Gene3D" id="3.90.226.10">
    <property type="entry name" value="2-enoyl-CoA Hydratase, Chain A, domain 1"/>
    <property type="match status" value="1"/>
</dbReference>
<gene>
    <name evidence="2" type="ORF">GLOIN_2v1792138</name>
</gene>
<keyword evidence="3" id="KW-1185">Reference proteome</keyword>
<dbReference type="AlphaFoldDB" id="A0A2P4NLC1"/>
<dbReference type="PANTHER" id="PTHR37049">
    <property type="entry name" value="PEPTIDASE S41 FAMILY PROTEIN"/>
    <property type="match status" value="1"/>
</dbReference>
<organism evidence="2 3">
    <name type="scientific">Rhizophagus irregularis (strain DAOM 181602 / DAOM 197198 / MUCL 43194)</name>
    <name type="common">Arbuscular mycorrhizal fungus</name>
    <name type="synonym">Glomus intraradices</name>
    <dbReference type="NCBI Taxonomy" id="747089"/>
    <lineage>
        <taxon>Eukaryota</taxon>
        <taxon>Fungi</taxon>
        <taxon>Fungi incertae sedis</taxon>
        <taxon>Mucoromycota</taxon>
        <taxon>Glomeromycotina</taxon>
        <taxon>Glomeromycetes</taxon>
        <taxon>Glomerales</taxon>
        <taxon>Glomeraceae</taxon>
        <taxon>Rhizophagus</taxon>
    </lineage>
</organism>
<feature type="signal peptide" evidence="1">
    <location>
        <begin position="1"/>
        <end position="25"/>
    </location>
</feature>
<dbReference type="VEuPathDB" id="FungiDB:RhiirFUN_004205"/>
<reference evidence="2 3" key="2">
    <citation type="journal article" date="2018" name="New Phytol.">
        <title>High intraspecific genome diversity in the model arbuscular mycorrhizal symbiont Rhizophagus irregularis.</title>
        <authorList>
            <person name="Chen E.C.H."/>
            <person name="Morin E."/>
            <person name="Beaudet D."/>
            <person name="Noel J."/>
            <person name="Yildirir G."/>
            <person name="Ndikumana S."/>
            <person name="Charron P."/>
            <person name="St-Onge C."/>
            <person name="Giorgi J."/>
            <person name="Kruger M."/>
            <person name="Marton T."/>
            <person name="Ropars J."/>
            <person name="Grigoriev I.V."/>
            <person name="Hainaut M."/>
            <person name="Henrissat B."/>
            <person name="Roux C."/>
            <person name="Martin F."/>
            <person name="Corradi N."/>
        </authorList>
    </citation>
    <scope>NUCLEOTIDE SEQUENCE [LARGE SCALE GENOMIC DNA]</scope>
    <source>
        <strain evidence="2 3">DAOM 197198</strain>
    </source>
</reference>
<proteinExistence type="predicted"/>
<comment type="caution">
    <text evidence="2">The sequence shown here is derived from an EMBL/GenBank/DDBJ whole genome shotgun (WGS) entry which is preliminary data.</text>
</comment>
<dbReference type="Proteomes" id="UP000018888">
    <property type="component" value="Unassembled WGS sequence"/>
</dbReference>
<evidence type="ECO:0000256" key="1">
    <source>
        <dbReference type="SAM" id="SignalP"/>
    </source>
</evidence>
<evidence type="ECO:0000313" key="3">
    <source>
        <dbReference type="Proteomes" id="UP000018888"/>
    </source>
</evidence>
<dbReference type="EMBL" id="AUPC02000848">
    <property type="protein sequence ID" value="POG53955.1"/>
    <property type="molecule type" value="Genomic_DNA"/>
</dbReference>
<reference evidence="2 3" key="1">
    <citation type="journal article" date="2013" name="Proc. Natl. Acad. Sci. U.S.A.">
        <title>Genome of an arbuscular mycorrhizal fungus provides insight into the oldest plant symbiosis.</title>
        <authorList>
            <person name="Tisserant E."/>
            <person name="Malbreil M."/>
            <person name="Kuo A."/>
            <person name="Kohler A."/>
            <person name="Symeonidi A."/>
            <person name="Balestrini R."/>
            <person name="Charron P."/>
            <person name="Duensing N."/>
            <person name="Frei Dit Frey N."/>
            <person name="Gianinazzi-Pearson V."/>
            <person name="Gilbert L.B."/>
            <person name="Handa Y."/>
            <person name="Herr J.R."/>
            <person name="Hijri M."/>
            <person name="Koul R."/>
            <person name="Kawaguchi M."/>
            <person name="Krajinski F."/>
            <person name="Lammers P.J."/>
            <person name="Masclaux F.G."/>
            <person name="Murat C."/>
            <person name="Morin E."/>
            <person name="Ndikumana S."/>
            <person name="Pagni M."/>
            <person name="Petitpierre D."/>
            <person name="Requena N."/>
            <person name="Rosikiewicz P."/>
            <person name="Riley R."/>
            <person name="Saito K."/>
            <person name="San Clemente H."/>
            <person name="Shapiro H."/>
            <person name="van Tuinen D."/>
            <person name="Becard G."/>
            <person name="Bonfante P."/>
            <person name="Paszkowski U."/>
            <person name="Shachar-Hill Y.Y."/>
            <person name="Tuskan G.A."/>
            <person name="Young P.W."/>
            <person name="Sanders I.R."/>
            <person name="Henrissat B."/>
            <person name="Rensing S.A."/>
            <person name="Grigoriev I.V."/>
            <person name="Corradi N."/>
            <person name="Roux C."/>
            <person name="Martin F."/>
        </authorList>
    </citation>
    <scope>NUCLEOTIDE SEQUENCE [LARGE SCALE GENOMIC DNA]</scope>
    <source>
        <strain evidence="2 3">DAOM 197198</strain>
    </source>
</reference>
<sequence length="671" mass="76168">MKSTLNILYILIFALIAFLLDPCDANDDACGILANNLKRSNKDPNISVKHSDVQACFESFPYDKNLAEKTIETLKKTLQGFYVFLSEAKEQPRQGFSFTAIDLVKELDSLLSNNYKTDYQFMTDIASLISETKDAHLSFYPFCYFIFTYNQQLSLYSTVINDKQVINIFADEIDKNTIDCEVTHIDGRPSIEVIKEFADTLSISKDSGVRFNFALSGVTFNKNGDLIESPGINKLPGSFTFRQQLPKQSSVEYSLKCANDTSKKFTREWKIRPELSNTFNTSKDYWNTFCLLNDSIVFTSNAETVAPKIYNMSECKMVYKTTIAKFFILSDNKTGVVVLTSVFPPDSYFVNEMFEIQNGFNSLEKEGVKKLVLDFSGNWGGSVELAFFIVYLLFPETDPSFNLDMVVTELSREAFFQATSQSVHEDFVDTSLIFPFVNISSKESIARWAAETAYRVTTISSVFDIFSYKNPATNDHFHTVEEFIGNNTYLRGGTSTRYTSKFVNRYSERLSIFIQLLSGYFFNMYEWKSDDMIILTDGFCGSSCSLIAQRMALNNNVSTVAVGGYKDTPLSYSSFPAGQVLKFEELISQLDAAGLLQNETLADLIPPLFLIRALFGFTLKENYDVVNKDNLNQEGVLEFTYKPAEHRFYLDEISARDPSVLWLKVAKELLN</sequence>
<dbReference type="SUPFAM" id="SSF52096">
    <property type="entry name" value="ClpP/crotonase"/>
    <property type="match status" value="1"/>
</dbReference>